<dbReference type="InterPro" id="IPR016155">
    <property type="entry name" value="Mopterin_synth/thiamin_S_b"/>
</dbReference>
<comment type="caution">
    <text evidence="4">The sequence shown here is derived from an EMBL/GenBank/DDBJ whole genome shotgun (WGS) entry which is preliminary data.</text>
</comment>
<protein>
    <recommendedName>
        <fullName evidence="3">Molybdopterin synthase sulfur carrier subunit</fullName>
    </recommendedName>
</protein>
<evidence type="ECO:0000313" key="4">
    <source>
        <dbReference type="EMBL" id="OGF53629.1"/>
    </source>
</evidence>
<dbReference type="InterPro" id="IPR003749">
    <property type="entry name" value="ThiS/MoaD-like"/>
</dbReference>
<reference evidence="4 5" key="1">
    <citation type="journal article" date="2016" name="Nat. Commun.">
        <title>Thousands of microbial genomes shed light on interconnected biogeochemical processes in an aquifer system.</title>
        <authorList>
            <person name="Anantharaman K."/>
            <person name="Brown C.T."/>
            <person name="Hug L.A."/>
            <person name="Sharon I."/>
            <person name="Castelle C.J."/>
            <person name="Probst A.J."/>
            <person name="Thomas B.C."/>
            <person name="Singh A."/>
            <person name="Wilkins M.J."/>
            <person name="Karaoz U."/>
            <person name="Brodie E.L."/>
            <person name="Williams K.H."/>
            <person name="Hubbard S.S."/>
            <person name="Banfield J.F."/>
        </authorList>
    </citation>
    <scope>NUCLEOTIDE SEQUENCE [LARGE SCALE GENOMIC DNA]</scope>
    <source>
        <strain evidence="5">RBG_16_55_9</strain>
    </source>
</reference>
<dbReference type="AlphaFoldDB" id="A0A1F5UR82"/>
<evidence type="ECO:0000256" key="1">
    <source>
        <dbReference type="ARBA" id="ARBA00022741"/>
    </source>
</evidence>
<dbReference type="GO" id="GO:0006777">
    <property type="term" value="P:Mo-molybdopterin cofactor biosynthetic process"/>
    <property type="evidence" value="ECO:0007669"/>
    <property type="project" value="InterPro"/>
</dbReference>
<organism evidence="4 5">
    <name type="scientific">Fraserbacteria sp. (strain RBG_16_55_9)</name>
    <dbReference type="NCBI Taxonomy" id="1817864"/>
    <lineage>
        <taxon>Bacteria</taxon>
        <taxon>Candidatus Fraseribacteriota</taxon>
    </lineage>
</organism>
<dbReference type="InterPro" id="IPR012675">
    <property type="entry name" value="Beta-grasp_dom_sf"/>
</dbReference>
<evidence type="ECO:0000313" key="5">
    <source>
        <dbReference type="Proteomes" id="UP000179157"/>
    </source>
</evidence>
<sequence length="82" mass="8950">MRVKVVFYGGLQRDVGVKEQGFQFAEDSLTVKEIGEKLIERYPALRSKMQSVVYAVGDEIVDGGHLVRDGDEIGLLPPVSGG</sequence>
<dbReference type="SUPFAM" id="SSF54285">
    <property type="entry name" value="MoaD/ThiS"/>
    <property type="match status" value="1"/>
</dbReference>
<dbReference type="Gene3D" id="3.10.20.30">
    <property type="match status" value="1"/>
</dbReference>
<comment type="similarity">
    <text evidence="2">Belongs to the MoaD family.</text>
</comment>
<dbReference type="GO" id="GO:0000166">
    <property type="term" value="F:nucleotide binding"/>
    <property type="evidence" value="ECO:0007669"/>
    <property type="project" value="UniProtKB-KW"/>
</dbReference>
<evidence type="ECO:0000256" key="2">
    <source>
        <dbReference type="ARBA" id="ARBA00024200"/>
    </source>
</evidence>
<proteinExistence type="inferred from homology"/>
<gene>
    <name evidence="4" type="ORF">A2Z21_05265</name>
</gene>
<dbReference type="Proteomes" id="UP000179157">
    <property type="component" value="Unassembled WGS sequence"/>
</dbReference>
<dbReference type="STRING" id="1817864.A2Z21_05265"/>
<keyword evidence="1" id="KW-0547">Nucleotide-binding</keyword>
<dbReference type="PANTHER" id="PTHR33359">
    <property type="entry name" value="MOLYBDOPTERIN SYNTHASE SULFUR CARRIER SUBUNIT"/>
    <property type="match status" value="1"/>
</dbReference>
<dbReference type="Pfam" id="PF02597">
    <property type="entry name" value="ThiS"/>
    <property type="match status" value="1"/>
</dbReference>
<dbReference type="CDD" id="cd00754">
    <property type="entry name" value="Ubl_MoaD"/>
    <property type="match status" value="1"/>
</dbReference>
<dbReference type="EMBL" id="MFGX01000099">
    <property type="protein sequence ID" value="OGF53629.1"/>
    <property type="molecule type" value="Genomic_DNA"/>
</dbReference>
<evidence type="ECO:0000256" key="3">
    <source>
        <dbReference type="ARBA" id="ARBA00024247"/>
    </source>
</evidence>
<dbReference type="GO" id="GO:1990133">
    <property type="term" value="C:molybdopterin adenylyltransferase complex"/>
    <property type="evidence" value="ECO:0007669"/>
    <property type="project" value="TreeGrafter"/>
</dbReference>
<dbReference type="PANTHER" id="PTHR33359:SF1">
    <property type="entry name" value="MOLYBDOPTERIN SYNTHASE SULFUR CARRIER SUBUNIT"/>
    <property type="match status" value="1"/>
</dbReference>
<name>A0A1F5UR82_FRAXR</name>
<accession>A0A1F5UR82</accession>
<dbReference type="InterPro" id="IPR044672">
    <property type="entry name" value="MOCS2A"/>
</dbReference>